<dbReference type="AlphaFoldDB" id="A0A1I7J160"/>
<sequence>MTWKVDIYNRVGEHWIVEHSESQTAFKVKFEGKQPSNAQARLVPLPGKALPWTGAALEEKEKEVQEAFKAKWVKEDRRRRLQELVQTKLGGDTYQAASVLSRTSGRKVSHRSVQAWLVELNRRSSRPCPEWAVDALETYVPPSTPQDTSADRDTWVLQNEVRLADERLLAEESWRKKWEEASDTELRKRSADRDIFLTRYILKLEDQLRVLISTLKTSKSFEDYKTRAIDELERLSAKRFGLHTTAQAIRDGREEFSNPDGLPESGCK</sequence>
<evidence type="ECO:0000313" key="2">
    <source>
        <dbReference type="Proteomes" id="UP000182649"/>
    </source>
</evidence>
<accession>A0A1I7J160</accession>
<dbReference type="RefSeq" id="WP_074976103.1">
    <property type="nucleotide sequence ID" value="NZ_FPBZ01000038.1"/>
</dbReference>
<evidence type="ECO:0000313" key="1">
    <source>
        <dbReference type="EMBL" id="SFU78811.1"/>
    </source>
</evidence>
<dbReference type="OrthoDB" id="9134659at2"/>
<organism evidence="1 2">
    <name type="scientific">Nitrosospira multiformis</name>
    <dbReference type="NCBI Taxonomy" id="1231"/>
    <lineage>
        <taxon>Bacteria</taxon>
        <taxon>Pseudomonadati</taxon>
        <taxon>Pseudomonadota</taxon>
        <taxon>Betaproteobacteria</taxon>
        <taxon>Nitrosomonadales</taxon>
        <taxon>Nitrosomonadaceae</taxon>
        <taxon>Nitrosospira</taxon>
    </lineage>
</organism>
<reference evidence="1 2" key="1">
    <citation type="submission" date="2016-10" db="EMBL/GenBank/DDBJ databases">
        <authorList>
            <person name="de Groot N.N."/>
        </authorList>
    </citation>
    <scope>NUCLEOTIDE SEQUENCE [LARGE SCALE GENOMIC DNA]</scope>
    <source>
        <strain evidence="1 2">Nl14</strain>
    </source>
</reference>
<gene>
    <name evidence="1" type="ORF">SAMN05216417_1387</name>
</gene>
<dbReference type="Proteomes" id="UP000182649">
    <property type="component" value="Unassembled WGS sequence"/>
</dbReference>
<name>A0A1I7J160_9PROT</name>
<dbReference type="EMBL" id="FPBZ01000038">
    <property type="protein sequence ID" value="SFU78811.1"/>
    <property type="molecule type" value="Genomic_DNA"/>
</dbReference>
<protein>
    <submittedName>
        <fullName evidence="1">Uncharacterized protein</fullName>
    </submittedName>
</protein>
<proteinExistence type="predicted"/>